<gene>
    <name evidence="14" type="ORF">A3F29_01300</name>
</gene>
<keyword evidence="3" id="KW-0812">Transmembrane</keyword>
<evidence type="ECO:0000256" key="2">
    <source>
        <dbReference type="ARBA" id="ARBA00004323"/>
    </source>
</evidence>
<comment type="subcellular location">
    <subcellularLocation>
        <location evidence="2">Golgi apparatus membrane</location>
        <topology evidence="2">Single-pass type II membrane protein</topology>
    </subcellularLocation>
    <subcellularLocation>
        <location evidence="12">Golgi apparatus</location>
        <location evidence="12">Golgi stack membrane</location>
    </subcellularLocation>
</comment>
<dbReference type="PANTHER" id="PTHR43078:SF6">
    <property type="entry name" value="UDP-GLUCURONIC ACID DECARBOXYLASE 1"/>
    <property type="match status" value="1"/>
</dbReference>
<organism evidence="14 15">
    <name type="scientific">Candidatus Roizmanbacteria bacterium RIFCSPHIGHO2_12_FULL_33_9</name>
    <dbReference type="NCBI Taxonomy" id="1802045"/>
    <lineage>
        <taxon>Bacteria</taxon>
        <taxon>Candidatus Roizmaniibacteriota</taxon>
    </lineage>
</organism>
<comment type="cofactor">
    <cofactor evidence="1">
        <name>NAD(+)</name>
        <dbReference type="ChEBI" id="CHEBI:57540"/>
    </cofactor>
</comment>
<evidence type="ECO:0000256" key="5">
    <source>
        <dbReference type="ARBA" id="ARBA00022968"/>
    </source>
</evidence>
<dbReference type="InterPro" id="IPR044516">
    <property type="entry name" value="UXS-like"/>
</dbReference>
<evidence type="ECO:0000256" key="11">
    <source>
        <dbReference type="ARBA" id="ARBA00023239"/>
    </source>
</evidence>
<protein>
    <submittedName>
        <fullName evidence="14">NAD-dependent dehydratase</fullName>
    </submittedName>
</protein>
<keyword evidence="5" id="KW-0735">Signal-anchor</keyword>
<dbReference type="GO" id="GO:0033320">
    <property type="term" value="P:UDP-D-xylose biosynthetic process"/>
    <property type="evidence" value="ECO:0007669"/>
    <property type="project" value="UniProtKB-UniPathway"/>
</dbReference>
<evidence type="ECO:0000313" key="15">
    <source>
        <dbReference type="Proteomes" id="UP000177199"/>
    </source>
</evidence>
<dbReference type="UniPathway" id="UPA00796">
    <property type="reaction ID" value="UER00771"/>
</dbReference>
<feature type="domain" description="NAD-dependent epimerase/dehydratase" evidence="13">
    <location>
        <begin position="3"/>
        <end position="245"/>
    </location>
</feature>
<keyword evidence="11" id="KW-0456">Lyase</keyword>
<dbReference type="GO" id="GO:0070403">
    <property type="term" value="F:NAD+ binding"/>
    <property type="evidence" value="ECO:0007669"/>
    <property type="project" value="InterPro"/>
</dbReference>
<evidence type="ECO:0000259" key="13">
    <source>
        <dbReference type="Pfam" id="PF01370"/>
    </source>
</evidence>
<evidence type="ECO:0000313" key="14">
    <source>
        <dbReference type="EMBL" id="OGK31574.1"/>
    </source>
</evidence>
<dbReference type="FunFam" id="3.40.50.720:FF:000065">
    <property type="entry name" value="UDP-glucuronic acid decarboxylase 1"/>
    <property type="match status" value="1"/>
</dbReference>
<proteinExistence type="predicted"/>
<dbReference type="AlphaFoldDB" id="A0A1F7HKI3"/>
<evidence type="ECO:0000256" key="8">
    <source>
        <dbReference type="ARBA" id="ARBA00023034"/>
    </source>
</evidence>
<dbReference type="GO" id="GO:0042732">
    <property type="term" value="P:D-xylose metabolic process"/>
    <property type="evidence" value="ECO:0007669"/>
    <property type="project" value="InterPro"/>
</dbReference>
<evidence type="ECO:0000256" key="12">
    <source>
        <dbReference type="ARBA" id="ARBA00037859"/>
    </source>
</evidence>
<dbReference type="Pfam" id="PF01370">
    <property type="entry name" value="Epimerase"/>
    <property type="match status" value="1"/>
</dbReference>
<keyword evidence="4" id="KW-0210">Decarboxylase</keyword>
<reference evidence="14 15" key="1">
    <citation type="journal article" date="2016" name="Nat. Commun.">
        <title>Thousands of microbial genomes shed light on interconnected biogeochemical processes in an aquifer system.</title>
        <authorList>
            <person name="Anantharaman K."/>
            <person name="Brown C.T."/>
            <person name="Hug L.A."/>
            <person name="Sharon I."/>
            <person name="Castelle C.J."/>
            <person name="Probst A.J."/>
            <person name="Thomas B.C."/>
            <person name="Singh A."/>
            <person name="Wilkins M.J."/>
            <person name="Karaoz U."/>
            <person name="Brodie E.L."/>
            <person name="Williams K.H."/>
            <person name="Hubbard S.S."/>
            <person name="Banfield J.F."/>
        </authorList>
    </citation>
    <scope>NUCLEOTIDE SEQUENCE [LARGE SCALE GENOMIC DNA]</scope>
</reference>
<name>A0A1F7HKI3_9BACT</name>
<dbReference type="GO" id="GO:0005737">
    <property type="term" value="C:cytoplasm"/>
    <property type="evidence" value="ECO:0007669"/>
    <property type="project" value="TreeGrafter"/>
</dbReference>
<comment type="caution">
    <text evidence="14">The sequence shown here is derived from an EMBL/GenBank/DDBJ whole genome shotgun (WGS) entry which is preliminary data.</text>
</comment>
<dbReference type="InterPro" id="IPR036291">
    <property type="entry name" value="NAD(P)-bd_dom_sf"/>
</dbReference>
<evidence type="ECO:0000256" key="1">
    <source>
        <dbReference type="ARBA" id="ARBA00001911"/>
    </source>
</evidence>
<evidence type="ECO:0000256" key="7">
    <source>
        <dbReference type="ARBA" id="ARBA00023027"/>
    </source>
</evidence>
<keyword evidence="10" id="KW-0325">Glycoprotein</keyword>
<dbReference type="EMBL" id="MFZV01000003">
    <property type="protein sequence ID" value="OGK31574.1"/>
    <property type="molecule type" value="Genomic_DNA"/>
</dbReference>
<keyword evidence="7" id="KW-0520">NAD</keyword>
<accession>A0A1F7HKI3</accession>
<dbReference type="GO" id="GO:0048040">
    <property type="term" value="F:UDP-glucuronate decarboxylase activity"/>
    <property type="evidence" value="ECO:0007669"/>
    <property type="project" value="TreeGrafter"/>
</dbReference>
<keyword evidence="6" id="KW-1133">Transmembrane helix</keyword>
<dbReference type="SUPFAM" id="SSF51735">
    <property type="entry name" value="NAD(P)-binding Rossmann-fold domains"/>
    <property type="match status" value="1"/>
</dbReference>
<evidence type="ECO:0000256" key="9">
    <source>
        <dbReference type="ARBA" id="ARBA00023136"/>
    </source>
</evidence>
<dbReference type="Gene3D" id="3.40.50.720">
    <property type="entry name" value="NAD(P)-binding Rossmann-like Domain"/>
    <property type="match status" value="1"/>
</dbReference>
<evidence type="ECO:0000256" key="3">
    <source>
        <dbReference type="ARBA" id="ARBA00022692"/>
    </source>
</evidence>
<sequence>MKIIVTGGAGFIGSHLCENLLNDNHEVICIDNLISGSKDNISHLIDSKNFTFIEHDVIKPLSSDLTANAVFHLASPASPNHHSSISYHSLPVETMLVNTQGTFELLKFCEINKAKFLFTSTSEVYGDPKEHPQKETYNGNVSTTGPRSVYDEAKRFGETITAHYFRNNLVDARIARIFNTYGPRMLKEDMRMLVSFIIQALKGEPITIFGDGKQTRSLCFVDDTVDGLLKLMFKENTNGTIINIGSSEEHTVLEYAQIVKRLTKSTSRIVFNEELPKDDPQRRKPDTTLAKQLLDWEPKVTLEEGINRMINYLRDI</sequence>
<evidence type="ECO:0000256" key="6">
    <source>
        <dbReference type="ARBA" id="ARBA00022989"/>
    </source>
</evidence>
<dbReference type="Proteomes" id="UP000177199">
    <property type="component" value="Unassembled WGS sequence"/>
</dbReference>
<keyword evidence="8" id="KW-0333">Golgi apparatus</keyword>
<dbReference type="PANTHER" id="PTHR43078">
    <property type="entry name" value="UDP-GLUCURONIC ACID DECARBOXYLASE-RELATED"/>
    <property type="match status" value="1"/>
</dbReference>
<evidence type="ECO:0000256" key="10">
    <source>
        <dbReference type="ARBA" id="ARBA00023180"/>
    </source>
</evidence>
<dbReference type="InterPro" id="IPR001509">
    <property type="entry name" value="Epimerase_deHydtase"/>
</dbReference>
<evidence type="ECO:0000256" key="4">
    <source>
        <dbReference type="ARBA" id="ARBA00022793"/>
    </source>
</evidence>
<keyword evidence="9" id="KW-0472">Membrane</keyword>